<protein>
    <recommendedName>
        <fullName evidence="9">Zn(2)-C6 fungal-type domain-containing protein</fullName>
    </recommendedName>
</protein>
<dbReference type="SUPFAM" id="SSF57701">
    <property type="entry name" value="Zn2/Cys6 DNA-binding domain"/>
    <property type="match status" value="1"/>
</dbReference>
<keyword evidence="4" id="KW-0238">DNA-binding</keyword>
<keyword evidence="6" id="KW-0539">Nucleus</keyword>
<evidence type="ECO:0000256" key="4">
    <source>
        <dbReference type="ARBA" id="ARBA00023125"/>
    </source>
</evidence>
<evidence type="ECO:0000256" key="3">
    <source>
        <dbReference type="ARBA" id="ARBA00023015"/>
    </source>
</evidence>
<dbReference type="InterPro" id="IPR001138">
    <property type="entry name" value="Zn2Cys6_DnaBD"/>
</dbReference>
<feature type="region of interest" description="Disordered" evidence="8">
    <location>
        <begin position="1"/>
        <end position="25"/>
    </location>
</feature>
<feature type="region of interest" description="Disordered" evidence="8">
    <location>
        <begin position="37"/>
        <end position="102"/>
    </location>
</feature>
<dbReference type="SMART" id="SM00066">
    <property type="entry name" value="GAL4"/>
    <property type="match status" value="1"/>
</dbReference>
<keyword evidence="1" id="KW-0479">Metal-binding</keyword>
<evidence type="ECO:0000256" key="6">
    <source>
        <dbReference type="ARBA" id="ARBA00023242"/>
    </source>
</evidence>
<evidence type="ECO:0000313" key="10">
    <source>
        <dbReference type="EMBL" id="EZF50348.1"/>
    </source>
</evidence>
<feature type="compositionally biased region" description="Pro residues" evidence="8">
    <location>
        <begin position="283"/>
        <end position="293"/>
    </location>
</feature>
<dbReference type="Gene3D" id="4.10.240.10">
    <property type="entry name" value="Zn(2)-C6 fungal-type DNA-binding domain"/>
    <property type="match status" value="1"/>
</dbReference>
<keyword evidence="3" id="KW-0805">Transcription regulation</keyword>
<evidence type="ECO:0000256" key="7">
    <source>
        <dbReference type="ARBA" id="ARBA00037475"/>
    </source>
</evidence>
<dbReference type="EMBL" id="KK207889">
    <property type="protein sequence ID" value="EZF50348.1"/>
    <property type="molecule type" value="Genomic_DNA"/>
</dbReference>
<feature type="compositionally biased region" description="Low complexity" evidence="8">
    <location>
        <begin position="456"/>
        <end position="473"/>
    </location>
</feature>
<feature type="compositionally biased region" description="Polar residues" evidence="8">
    <location>
        <begin position="431"/>
        <end position="444"/>
    </location>
</feature>
<dbReference type="Proteomes" id="UP000023758">
    <property type="component" value="Unassembled WGS sequence"/>
</dbReference>
<proteinExistence type="predicted"/>
<dbReference type="GO" id="GO:0008270">
    <property type="term" value="F:zinc ion binding"/>
    <property type="evidence" value="ECO:0007669"/>
    <property type="project" value="InterPro"/>
</dbReference>
<feature type="domain" description="Zn(2)-C6 fungal-type" evidence="9">
    <location>
        <begin position="163"/>
        <end position="194"/>
    </location>
</feature>
<evidence type="ECO:0000256" key="5">
    <source>
        <dbReference type="ARBA" id="ARBA00023163"/>
    </source>
</evidence>
<dbReference type="PROSITE" id="PS00463">
    <property type="entry name" value="ZN2_CY6_FUNGAL_1"/>
    <property type="match status" value="1"/>
</dbReference>
<dbReference type="HOGENOM" id="CLU_582918_0_0_1"/>
<dbReference type="PANTHER" id="PTHR47659:SF4">
    <property type="entry name" value="ZN(II)2CYS6 TRANSCRIPTION FACTOR (EUROFUNG)"/>
    <property type="match status" value="1"/>
</dbReference>
<dbReference type="PROSITE" id="PS50048">
    <property type="entry name" value="ZN2_CY6_FUNGAL_2"/>
    <property type="match status" value="1"/>
</dbReference>
<feature type="compositionally biased region" description="Low complexity" evidence="8">
    <location>
        <begin position="37"/>
        <end position="51"/>
    </location>
</feature>
<evidence type="ECO:0000256" key="8">
    <source>
        <dbReference type="SAM" id="MobiDB-lite"/>
    </source>
</evidence>
<feature type="compositionally biased region" description="Basic and acidic residues" evidence="8">
    <location>
        <begin position="489"/>
        <end position="506"/>
    </location>
</feature>
<keyword evidence="5" id="KW-0804">Transcription</keyword>
<reference evidence="10" key="1">
    <citation type="submission" date="2014-02" db="EMBL/GenBank/DDBJ databases">
        <title>The Genome Sequence of Trichophyton rubrum (morphotype fischeri) CBS 288.86.</title>
        <authorList>
            <consortium name="The Broad Institute Genomics Platform"/>
            <person name="Cuomo C.A."/>
            <person name="White T.C."/>
            <person name="Graser Y."/>
            <person name="Martinez-Rossi N."/>
            <person name="Heitman J."/>
            <person name="Young S.K."/>
            <person name="Zeng Q."/>
            <person name="Gargeya S."/>
            <person name="Abouelleil A."/>
            <person name="Alvarado L."/>
            <person name="Chapman S.B."/>
            <person name="Gainer-Dewar J."/>
            <person name="Goldberg J."/>
            <person name="Griggs A."/>
            <person name="Gujja S."/>
            <person name="Hansen M."/>
            <person name="Howarth C."/>
            <person name="Imamovic A."/>
            <person name="Larimer J."/>
            <person name="Martinez D."/>
            <person name="Murphy C."/>
            <person name="Pearson M.D."/>
            <person name="Persinoti G."/>
            <person name="Poon T."/>
            <person name="Priest M."/>
            <person name="Roberts A.D."/>
            <person name="Saif S."/>
            <person name="Shea T.D."/>
            <person name="Sykes S.N."/>
            <person name="Wortman J."/>
            <person name="Nusbaum C."/>
            <person name="Birren B."/>
        </authorList>
    </citation>
    <scope>NUCLEOTIDE SEQUENCE [LARGE SCALE GENOMIC DNA]</scope>
    <source>
        <strain evidence="10">CBS 288.86</strain>
    </source>
</reference>
<dbReference type="InterPro" id="IPR050335">
    <property type="entry name" value="ERT1_acuK_gluconeogen_tf"/>
</dbReference>
<sequence>MQCLPSARFFPNDTFGQPHRSGSDPLRFSLNLSVSDSRYSSSCRSPYLSPPMSGSPPPEFRSDLSHGLRHSGRPSSPASNLKYPESHHDYQGHHMAGGQGINRAVHDPRQSQMSNQQYGLPSVNDIRPPHLLPAFGAPNAISTRTTTLPPRSTRRAKAHVASACVNCKRKHLGCDSARPCRRCVVAGKEESCVDVTHKRRGRPPLKAEEGPIRTYESTFGQPGILRVSQHPSASLGPARGHKRNPSSREIRPSTDFNHAHGGPSNEGERRIGSSPTTAMQPPMWTPPILPSPSPFTAGNVPARRPASSGQQPTPQAPTHDYQTRECQLQRPMGRLSPMHSFPGEGPRASCSPHMAYKPRSPTDSSSFSSPGPSGSWPASYQPSDQGLASFKLPPILGRSSDIPPPKEVAQPRRFPSLPWLETEQRHHPTASDRTVSTSDSSNPLSPFRRGSVLSNSTHVSPTSPVSLPPLRTTGLQRAPVDQLQTPIEDSQKEDDNRPAKRLRMELGEMVND</sequence>
<dbReference type="CDD" id="cd00067">
    <property type="entry name" value="GAL4"/>
    <property type="match status" value="1"/>
</dbReference>
<comment type="function">
    <text evidence="7">Transcription factor which regulates nonfermentable carbon utilization. Activator of gluconeogenetic genes.</text>
</comment>
<dbReference type="Pfam" id="PF00172">
    <property type="entry name" value="Zn_clus"/>
    <property type="match status" value="1"/>
</dbReference>
<dbReference type="PANTHER" id="PTHR47659">
    <property type="entry name" value="ZN(II)2CYS6 TRANSCRIPTION FACTOR (EUROFUNG)-RELATED"/>
    <property type="match status" value="1"/>
</dbReference>
<evidence type="ECO:0000256" key="2">
    <source>
        <dbReference type="ARBA" id="ARBA00022833"/>
    </source>
</evidence>
<feature type="region of interest" description="Disordered" evidence="8">
    <location>
        <begin position="197"/>
        <end position="512"/>
    </location>
</feature>
<dbReference type="InterPro" id="IPR036864">
    <property type="entry name" value="Zn2-C6_fun-type_DNA-bd_sf"/>
</dbReference>
<dbReference type="GO" id="GO:0003677">
    <property type="term" value="F:DNA binding"/>
    <property type="evidence" value="ECO:0007669"/>
    <property type="project" value="UniProtKB-KW"/>
</dbReference>
<keyword evidence="2" id="KW-0862">Zinc</keyword>
<accession>A0A022VX82</accession>
<gene>
    <name evidence="10" type="ORF">H103_06437</name>
</gene>
<name>A0A022VX82_TRIRU</name>
<evidence type="ECO:0000256" key="1">
    <source>
        <dbReference type="ARBA" id="ARBA00022723"/>
    </source>
</evidence>
<evidence type="ECO:0000259" key="9">
    <source>
        <dbReference type="PROSITE" id="PS50048"/>
    </source>
</evidence>
<dbReference type="OrthoDB" id="5575144at2759"/>
<dbReference type="AlphaFoldDB" id="A0A022VX82"/>
<organism evidence="10">
    <name type="scientific">Trichophyton rubrum CBS 288.86</name>
    <dbReference type="NCBI Taxonomy" id="1215330"/>
    <lineage>
        <taxon>Eukaryota</taxon>
        <taxon>Fungi</taxon>
        <taxon>Dikarya</taxon>
        <taxon>Ascomycota</taxon>
        <taxon>Pezizomycotina</taxon>
        <taxon>Eurotiomycetes</taxon>
        <taxon>Eurotiomycetidae</taxon>
        <taxon>Onygenales</taxon>
        <taxon>Arthrodermataceae</taxon>
        <taxon>Trichophyton</taxon>
    </lineage>
</organism>
<dbReference type="GO" id="GO:0000981">
    <property type="term" value="F:DNA-binding transcription factor activity, RNA polymerase II-specific"/>
    <property type="evidence" value="ECO:0007669"/>
    <property type="project" value="InterPro"/>
</dbReference>
<feature type="compositionally biased region" description="Low complexity" evidence="8">
    <location>
        <begin position="358"/>
        <end position="379"/>
    </location>
</feature>